<feature type="region of interest" description="Disordered" evidence="4">
    <location>
        <begin position="91"/>
        <end position="160"/>
    </location>
</feature>
<dbReference type="OrthoDB" id="1431247at2759"/>
<dbReference type="HOGENOM" id="CLU_046737_1_1_1"/>
<protein>
    <recommendedName>
        <fullName evidence="5">SHSP domain-containing protein</fullName>
    </recommendedName>
</protein>
<name>A0A084BAL0_STACB</name>
<dbReference type="PANTHER" id="PTHR11527">
    <property type="entry name" value="HEAT-SHOCK PROTEIN 20 FAMILY MEMBER"/>
    <property type="match status" value="1"/>
</dbReference>
<feature type="domain" description="SHSP" evidence="5">
    <location>
        <begin position="46"/>
        <end position="220"/>
    </location>
</feature>
<keyword evidence="1" id="KW-0346">Stress response</keyword>
<dbReference type="Gene3D" id="2.60.40.790">
    <property type="match status" value="1"/>
</dbReference>
<dbReference type="CDD" id="cd06464">
    <property type="entry name" value="ACD_sHsps-like"/>
    <property type="match status" value="1"/>
</dbReference>
<comment type="similarity">
    <text evidence="2 3">Belongs to the small heat shock protein (HSP20) family.</text>
</comment>
<evidence type="ECO:0000313" key="7">
    <source>
        <dbReference type="Proteomes" id="UP000028045"/>
    </source>
</evidence>
<dbReference type="Pfam" id="PF00011">
    <property type="entry name" value="HSP20"/>
    <property type="match status" value="1"/>
</dbReference>
<accession>A0A084BAL0</accession>
<dbReference type="InterPro" id="IPR008978">
    <property type="entry name" value="HSP20-like_chaperone"/>
</dbReference>
<keyword evidence="7" id="KW-1185">Reference proteome</keyword>
<feature type="region of interest" description="Disordered" evidence="4">
    <location>
        <begin position="30"/>
        <end position="54"/>
    </location>
</feature>
<proteinExistence type="inferred from homology"/>
<dbReference type="EMBL" id="KL647503">
    <property type="protein sequence ID" value="KEY74589.1"/>
    <property type="molecule type" value="Genomic_DNA"/>
</dbReference>
<evidence type="ECO:0000256" key="3">
    <source>
        <dbReference type="RuleBase" id="RU003616"/>
    </source>
</evidence>
<evidence type="ECO:0000256" key="4">
    <source>
        <dbReference type="SAM" id="MobiDB-lite"/>
    </source>
</evidence>
<dbReference type="InterPro" id="IPR031107">
    <property type="entry name" value="Small_HSP"/>
</dbReference>
<feature type="compositionally biased region" description="Polar residues" evidence="4">
    <location>
        <begin position="31"/>
        <end position="40"/>
    </location>
</feature>
<dbReference type="AlphaFoldDB" id="A0A084BAL0"/>
<dbReference type="SUPFAM" id="SSF49764">
    <property type="entry name" value="HSP20-like chaperones"/>
    <property type="match status" value="1"/>
</dbReference>
<reference evidence="6 7" key="1">
    <citation type="journal article" date="2014" name="BMC Genomics">
        <title>Comparative genome sequencing reveals chemotype-specific gene clusters in the toxigenic black mold Stachybotrys.</title>
        <authorList>
            <person name="Semeiks J."/>
            <person name="Borek D."/>
            <person name="Otwinowski Z."/>
            <person name="Grishin N.V."/>
        </authorList>
    </citation>
    <scope>NUCLEOTIDE SEQUENCE [LARGE SCALE GENOMIC DNA]</scope>
    <source>
        <strain evidence="7">CBS 109288 / IBT 7711</strain>
    </source>
</reference>
<organism evidence="6 7">
    <name type="scientific">Stachybotrys chartarum (strain CBS 109288 / IBT 7711)</name>
    <name type="common">Toxic black mold</name>
    <name type="synonym">Stilbospora chartarum</name>
    <dbReference type="NCBI Taxonomy" id="1280523"/>
    <lineage>
        <taxon>Eukaryota</taxon>
        <taxon>Fungi</taxon>
        <taxon>Dikarya</taxon>
        <taxon>Ascomycota</taxon>
        <taxon>Pezizomycotina</taxon>
        <taxon>Sordariomycetes</taxon>
        <taxon>Hypocreomycetidae</taxon>
        <taxon>Hypocreales</taxon>
        <taxon>Stachybotryaceae</taxon>
        <taxon>Stachybotrys</taxon>
    </lineage>
</organism>
<dbReference type="InterPro" id="IPR002068">
    <property type="entry name" value="A-crystallin/Hsp20_dom"/>
</dbReference>
<evidence type="ECO:0000256" key="1">
    <source>
        <dbReference type="ARBA" id="ARBA00023016"/>
    </source>
</evidence>
<sequence>MAFFPRTIYNTDTSFTPLFRLLDEFDKYSRNDNGSGSSSPAPERRSAMSHWQPRFDVRETDAAYELHGELPGMAKENLTIEFPEPQTLVVRGRTERTYTAGTPPAGLLEENQQQQKSIEERRNSHQATVEDDREDAGGKTSNNDWEAVEKHDAAAQKKEKQPVDKARYWLSERSIGEFSRTFNFPTRIEQDGVSANLKDGILSIIVPKAKKHEPRRIAIN</sequence>
<gene>
    <name evidence="6" type="ORF">S7711_05021</name>
</gene>
<evidence type="ECO:0000259" key="5">
    <source>
        <dbReference type="PROSITE" id="PS01031"/>
    </source>
</evidence>
<dbReference type="Proteomes" id="UP000028045">
    <property type="component" value="Unassembled WGS sequence"/>
</dbReference>
<feature type="compositionally biased region" description="Basic and acidic residues" evidence="4">
    <location>
        <begin position="147"/>
        <end position="160"/>
    </location>
</feature>
<evidence type="ECO:0000256" key="2">
    <source>
        <dbReference type="PROSITE-ProRule" id="PRU00285"/>
    </source>
</evidence>
<evidence type="ECO:0000313" key="6">
    <source>
        <dbReference type="EMBL" id="KEY74589.1"/>
    </source>
</evidence>
<dbReference type="PROSITE" id="PS01031">
    <property type="entry name" value="SHSP"/>
    <property type="match status" value="1"/>
</dbReference>